<dbReference type="Proteomes" id="UP000558192">
    <property type="component" value="Unassembled WGS sequence"/>
</dbReference>
<reference evidence="2 3" key="1">
    <citation type="submission" date="2020-03" db="EMBL/GenBank/DDBJ databases">
        <title>Genomic Encyclopedia of Type Strains, Phase IV (KMG-IV): sequencing the most valuable type-strain genomes for metagenomic binning, comparative biology and taxonomic classification.</title>
        <authorList>
            <person name="Goeker M."/>
        </authorList>
    </citation>
    <scope>NUCLEOTIDE SEQUENCE [LARGE SCALE GENOMIC DNA]</scope>
    <source>
        <strain evidence="2 3">DSM 16846</strain>
    </source>
</reference>
<keyword evidence="3" id="KW-1185">Reference proteome</keyword>
<feature type="chain" id="PRO_5031273578" evidence="1">
    <location>
        <begin position="20"/>
        <end position="507"/>
    </location>
</feature>
<keyword evidence="1" id="KW-0732">Signal</keyword>
<protein>
    <submittedName>
        <fullName evidence="2">Tetratricopeptide (TPR) repeat protein</fullName>
    </submittedName>
</protein>
<proteinExistence type="predicted"/>
<comment type="caution">
    <text evidence="2">The sequence shown here is derived from an EMBL/GenBank/DDBJ whole genome shotgun (WGS) entry which is preliminary data.</text>
</comment>
<dbReference type="RefSeq" id="WP_168067678.1">
    <property type="nucleotide sequence ID" value="NZ_JAATJC010000001.1"/>
</dbReference>
<evidence type="ECO:0000313" key="3">
    <source>
        <dbReference type="Proteomes" id="UP000558192"/>
    </source>
</evidence>
<dbReference type="InterPro" id="IPR011990">
    <property type="entry name" value="TPR-like_helical_dom_sf"/>
</dbReference>
<organism evidence="2 3">
    <name type="scientific">Sphingomonas kaistensis</name>
    <dbReference type="NCBI Taxonomy" id="298708"/>
    <lineage>
        <taxon>Bacteria</taxon>
        <taxon>Pseudomonadati</taxon>
        <taxon>Pseudomonadota</taxon>
        <taxon>Alphaproteobacteria</taxon>
        <taxon>Sphingomonadales</taxon>
        <taxon>Sphingomonadaceae</taxon>
        <taxon>Sphingomonas</taxon>
    </lineage>
</organism>
<dbReference type="EMBL" id="JAATJC010000001">
    <property type="protein sequence ID" value="NJC04918.1"/>
    <property type="molecule type" value="Genomic_DNA"/>
</dbReference>
<gene>
    <name evidence="2" type="ORF">GGQ97_000711</name>
</gene>
<accession>A0A7X5Y488</accession>
<sequence>MRRLFLLLAAATWSAGSLAAPYPRPSEISEAERPTVTAAMVLLTQTRGNPPISELDRFLTELPGPTKGRGMVQMMRGGVLAALKRDGEAQLALQESIRLLPEHSGPLFAAADVMTFSQNPGAAADFFIRASRIDPELAAQRTSYDVFNIIGRTRVAGDEQRRESLINRLIEINWVGDTLDGRSALVRDAILLKLQRKDVSGARGLVSELLSPRDQYTLLAQKAAEPIWSDIEAWSGPKLEKQWPVYLREAKRRFEASSDPQDAGDYLEALVAARKDRDAVAEMFPVFTADELGIKDHALLFKAAVLAGALARRGQFEEQDALYERLGKVWPLGSTTNALNLTANHARWLLVRGLHSRSLAMIEATIVAAKKAGDEVNGDALAGMYQTSACVLAKSGRTDEAEMAAALGALSASVAPAGVAKMYQCLGQHAKAKAVLLKALGADASRPATILALQPTNLPPAPTPFAEAEQKDWDRLRGDRDIVAAVRREGRVLGFAMGEGAPAVLPD</sequence>
<dbReference type="AlphaFoldDB" id="A0A7X5Y488"/>
<feature type="signal peptide" evidence="1">
    <location>
        <begin position="1"/>
        <end position="19"/>
    </location>
</feature>
<evidence type="ECO:0000313" key="2">
    <source>
        <dbReference type="EMBL" id="NJC04918.1"/>
    </source>
</evidence>
<name>A0A7X5Y488_9SPHN</name>
<dbReference type="SUPFAM" id="SSF48452">
    <property type="entry name" value="TPR-like"/>
    <property type="match status" value="1"/>
</dbReference>
<dbReference type="Gene3D" id="1.25.40.10">
    <property type="entry name" value="Tetratricopeptide repeat domain"/>
    <property type="match status" value="1"/>
</dbReference>
<evidence type="ECO:0000256" key="1">
    <source>
        <dbReference type="SAM" id="SignalP"/>
    </source>
</evidence>